<dbReference type="OrthoDB" id="510731at2"/>
<dbReference type="Gene3D" id="3.40.630.30">
    <property type="match status" value="1"/>
</dbReference>
<dbReference type="CDD" id="cd04301">
    <property type="entry name" value="NAT_SF"/>
    <property type="match status" value="1"/>
</dbReference>
<dbReference type="Proteomes" id="UP000294947">
    <property type="component" value="Unassembled WGS sequence"/>
</dbReference>
<dbReference type="PROSITE" id="PS51186">
    <property type="entry name" value="GNAT"/>
    <property type="match status" value="1"/>
</dbReference>
<name>A0A4R4YF87_9PSEU</name>
<gene>
    <name evidence="2" type="ORF">E1288_26805</name>
</gene>
<keyword evidence="2" id="KW-0808">Transferase</keyword>
<protein>
    <submittedName>
        <fullName evidence="2">GNAT family N-acetyltransferase</fullName>
    </submittedName>
</protein>
<comment type="caution">
    <text evidence="2">The sequence shown here is derived from an EMBL/GenBank/DDBJ whole genome shotgun (WGS) entry which is preliminary data.</text>
</comment>
<feature type="domain" description="N-acetyltransferase" evidence="1">
    <location>
        <begin position="18"/>
        <end position="172"/>
    </location>
</feature>
<evidence type="ECO:0000313" key="2">
    <source>
        <dbReference type="EMBL" id="TDD43326.1"/>
    </source>
</evidence>
<dbReference type="InterPro" id="IPR016181">
    <property type="entry name" value="Acyl_CoA_acyltransferase"/>
</dbReference>
<accession>A0A4R4YF87</accession>
<organism evidence="2 3">
    <name type="scientific">Saccharopolyspora elongata</name>
    <dbReference type="NCBI Taxonomy" id="2530387"/>
    <lineage>
        <taxon>Bacteria</taxon>
        <taxon>Bacillati</taxon>
        <taxon>Actinomycetota</taxon>
        <taxon>Actinomycetes</taxon>
        <taxon>Pseudonocardiales</taxon>
        <taxon>Pseudonocardiaceae</taxon>
        <taxon>Saccharopolyspora</taxon>
    </lineage>
</organism>
<dbReference type="AlphaFoldDB" id="A0A4R4YF87"/>
<dbReference type="SUPFAM" id="SSF55729">
    <property type="entry name" value="Acyl-CoA N-acyltransferases (Nat)"/>
    <property type="match status" value="2"/>
</dbReference>
<reference evidence="2 3" key="1">
    <citation type="submission" date="2019-03" db="EMBL/GenBank/DDBJ databases">
        <title>Draft genome sequences of novel Actinobacteria.</title>
        <authorList>
            <person name="Sahin N."/>
            <person name="Ay H."/>
            <person name="Saygin H."/>
        </authorList>
    </citation>
    <scope>NUCLEOTIDE SEQUENCE [LARGE SCALE GENOMIC DNA]</scope>
    <source>
        <strain evidence="2 3">7K502</strain>
    </source>
</reference>
<evidence type="ECO:0000313" key="3">
    <source>
        <dbReference type="Proteomes" id="UP000294947"/>
    </source>
</evidence>
<dbReference type="Pfam" id="PF00583">
    <property type="entry name" value="Acetyltransf_1"/>
    <property type="match status" value="1"/>
</dbReference>
<dbReference type="GO" id="GO:0016747">
    <property type="term" value="F:acyltransferase activity, transferring groups other than amino-acyl groups"/>
    <property type="evidence" value="ECO:0007669"/>
    <property type="project" value="InterPro"/>
</dbReference>
<keyword evidence="3" id="KW-1185">Reference proteome</keyword>
<dbReference type="EMBL" id="SMKW01000040">
    <property type="protein sequence ID" value="TDD43326.1"/>
    <property type="molecule type" value="Genomic_DNA"/>
</dbReference>
<proteinExistence type="predicted"/>
<dbReference type="InterPro" id="IPR000182">
    <property type="entry name" value="GNAT_dom"/>
</dbReference>
<sequence>MSTLSPQTHGSSGFATKAVLRVGKSGDADACGRICYDAFAALAHEHGFPPDFPSSEVGVTALRGLLSHPRFYSVVAELDGKVVGSNFLDERSAIAGIGPITVAPGVQDSGIGRQLMIDVMRRAERQGFPGVRLLQAAYHNRSLSLYAKLGFQIREPVLNMQGEPVGGTLPGYVVRPATFNDLDECNRVCRDVHGHDRAGEVGDALARGAAQVVEHDGRITGYTTGVGFFAHSVAETDDGLLALIAAATEFSGPGFLLPARNGHLVQWCLNHGLRIRMVTTLMTIGLYNEPSGAYLPSILY</sequence>
<evidence type="ECO:0000259" key="1">
    <source>
        <dbReference type="PROSITE" id="PS51186"/>
    </source>
</evidence>